<dbReference type="RefSeq" id="WP_367958031.1">
    <property type="nucleotide sequence ID" value="NZ_JBAKFK010000001.1"/>
</dbReference>
<dbReference type="Pfam" id="PF02630">
    <property type="entry name" value="SCO1-SenC"/>
    <property type="match status" value="1"/>
</dbReference>
<feature type="domain" description="Thioredoxin" evidence="3">
    <location>
        <begin position="42"/>
        <end position="209"/>
    </location>
</feature>
<evidence type="ECO:0000259" key="3">
    <source>
        <dbReference type="PROSITE" id="PS51352"/>
    </source>
</evidence>
<dbReference type="PANTHER" id="PTHR12151">
    <property type="entry name" value="ELECTRON TRANSPORT PROTIN SCO1/SENC FAMILY MEMBER"/>
    <property type="match status" value="1"/>
</dbReference>
<evidence type="ECO:0000256" key="2">
    <source>
        <dbReference type="ARBA" id="ARBA00023008"/>
    </source>
</evidence>
<dbReference type="PANTHER" id="PTHR12151:SF25">
    <property type="entry name" value="LINALOOL DEHYDRATASE_ISOMERASE DOMAIN-CONTAINING PROTEIN"/>
    <property type="match status" value="1"/>
</dbReference>
<reference evidence="4 5" key="1">
    <citation type="submission" date="2024-02" db="EMBL/GenBank/DDBJ databases">
        <title>New especies of Spiribacter isolated from saline water.</title>
        <authorList>
            <person name="Leon M.J."/>
            <person name="De La Haba R."/>
            <person name="Sanchez-Porro C."/>
            <person name="Ventosa A."/>
        </authorList>
    </citation>
    <scope>NUCLEOTIDE SEQUENCE [LARGE SCALE GENOMIC DNA]</scope>
    <source>
        <strain evidence="5">ag22IC6-390</strain>
    </source>
</reference>
<protein>
    <submittedName>
        <fullName evidence="4">SCO family protein</fullName>
    </submittedName>
</protein>
<evidence type="ECO:0000256" key="1">
    <source>
        <dbReference type="ARBA" id="ARBA00010996"/>
    </source>
</evidence>
<sequence length="212" mass="23352">MRLRLITTAAAVGLLAALVAAAGVWMWRDQGPAPSEPVGTVFPTARALPAFELENHHGEPWTRASLQGDWQFLFFGFTNCPDVCPMTLATLAGAVERLDADGGPVPEVVFVSVDPGRDDPETLRRYVEHFNDAFMGVTGEREAIDRLTGSLGISYSLGQPDENGDYPVDHSAAILLINPEGDWQALWQPPHGREILAEEFRRIVRRYNEANQ</sequence>
<keyword evidence="2" id="KW-0186">Copper</keyword>
<dbReference type="SUPFAM" id="SSF52833">
    <property type="entry name" value="Thioredoxin-like"/>
    <property type="match status" value="1"/>
</dbReference>
<evidence type="ECO:0000313" key="5">
    <source>
        <dbReference type="Proteomes" id="UP001556709"/>
    </source>
</evidence>
<dbReference type="InterPro" id="IPR003782">
    <property type="entry name" value="SCO1/SenC"/>
</dbReference>
<gene>
    <name evidence="4" type="ORF">V6X73_01775</name>
</gene>
<comment type="similarity">
    <text evidence="1">Belongs to the SCO1/2 family.</text>
</comment>
<dbReference type="PROSITE" id="PS51352">
    <property type="entry name" value="THIOREDOXIN_2"/>
    <property type="match status" value="1"/>
</dbReference>
<evidence type="ECO:0000313" key="4">
    <source>
        <dbReference type="EMBL" id="MEX0468467.1"/>
    </source>
</evidence>
<keyword evidence="5" id="KW-1185">Reference proteome</keyword>
<accession>A0ABV3TA09</accession>
<name>A0ABV3TA09_9GAMM</name>
<dbReference type="EMBL" id="JBAKFM010000001">
    <property type="protein sequence ID" value="MEX0468467.1"/>
    <property type="molecule type" value="Genomic_DNA"/>
</dbReference>
<dbReference type="Proteomes" id="UP001556709">
    <property type="component" value="Unassembled WGS sequence"/>
</dbReference>
<proteinExistence type="inferred from homology"/>
<dbReference type="Gene3D" id="3.40.30.10">
    <property type="entry name" value="Glutaredoxin"/>
    <property type="match status" value="1"/>
</dbReference>
<dbReference type="InterPro" id="IPR013766">
    <property type="entry name" value="Thioredoxin_domain"/>
</dbReference>
<dbReference type="CDD" id="cd02968">
    <property type="entry name" value="SCO"/>
    <property type="match status" value="1"/>
</dbReference>
<comment type="caution">
    <text evidence="4">The sequence shown here is derived from an EMBL/GenBank/DDBJ whole genome shotgun (WGS) entry which is preliminary data.</text>
</comment>
<dbReference type="InterPro" id="IPR036249">
    <property type="entry name" value="Thioredoxin-like_sf"/>
</dbReference>
<organism evidence="4 5">
    <name type="scientific">Spiribacter pallidus</name>
    <dbReference type="NCBI Taxonomy" id="1987936"/>
    <lineage>
        <taxon>Bacteria</taxon>
        <taxon>Pseudomonadati</taxon>
        <taxon>Pseudomonadota</taxon>
        <taxon>Gammaproteobacteria</taxon>
        <taxon>Chromatiales</taxon>
        <taxon>Ectothiorhodospiraceae</taxon>
        <taxon>Spiribacter</taxon>
    </lineage>
</organism>